<dbReference type="AlphaFoldDB" id="A0AAD6YI93"/>
<organism evidence="2 3">
    <name type="scientific">Mycena pura</name>
    <dbReference type="NCBI Taxonomy" id="153505"/>
    <lineage>
        <taxon>Eukaryota</taxon>
        <taxon>Fungi</taxon>
        <taxon>Dikarya</taxon>
        <taxon>Basidiomycota</taxon>
        <taxon>Agaricomycotina</taxon>
        <taxon>Agaricomycetes</taxon>
        <taxon>Agaricomycetidae</taxon>
        <taxon>Agaricales</taxon>
        <taxon>Marasmiineae</taxon>
        <taxon>Mycenaceae</taxon>
        <taxon>Mycena</taxon>
    </lineage>
</organism>
<gene>
    <name evidence="2" type="ORF">GGX14DRAFT_590271</name>
</gene>
<feature type="compositionally biased region" description="Polar residues" evidence="1">
    <location>
        <begin position="87"/>
        <end position="100"/>
    </location>
</feature>
<protein>
    <recommendedName>
        <fullName evidence="4">rRNA-processing protein FYV7</fullName>
    </recommendedName>
</protein>
<proteinExistence type="predicted"/>
<comment type="caution">
    <text evidence="2">The sequence shown here is derived from an EMBL/GenBank/DDBJ whole genome shotgun (WGS) entry which is preliminary data.</text>
</comment>
<feature type="region of interest" description="Disordered" evidence="1">
    <location>
        <begin position="41"/>
        <end position="145"/>
    </location>
</feature>
<evidence type="ECO:0000256" key="1">
    <source>
        <dbReference type="SAM" id="MobiDB-lite"/>
    </source>
</evidence>
<sequence length="158" mass="17879">KRKRPPTFQHFPAERARKLKQGWVQNAKLKSKWKAEKRRLAATQAVPVEESEGAHGDDIEVEGNQLETTTERPPTPPHPPKKRPRHSQPNSVEAESSNAPTLRDRARDAYSRASLHTYKSDPLGKRQRGGKPGATGRGQPDMKKRMNVLIEQIKERIA</sequence>
<dbReference type="Proteomes" id="UP001219525">
    <property type="component" value="Unassembled WGS sequence"/>
</dbReference>
<evidence type="ECO:0008006" key="4">
    <source>
        <dbReference type="Google" id="ProtNLM"/>
    </source>
</evidence>
<dbReference type="EMBL" id="JARJCW010000011">
    <property type="protein sequence ID" value="KAJ7219144.1"/>
    <property type="molecule type" value="Genomic_DNA"/>
</dbReference>
<name>A0AAD6YI93_9AGAR</name>
<feature type="non-terminal residue" evidence="2">
    <location>
        <position position="158"/>
    </location>
</feature>
<evidence type="ECO:0000313" key="2">
    <source>
        <dbReference type="EMBL" id="KAJ7219144.1"/>
    </source>
</evidence>
<keyword evidence="3" id="KW-1185">Reference proteome</keyword>
<reference evidence="2" key="1">
    <citation type="submission" date="2023-03" db="EMBL/GenBank/DDBJ databases">
        <title>Massive genome expansion in bonnet fungi (Mycena s.s.) driven by repeated elements and novel gene families across ecological guilds.</title>
        <authorList>
            <consortium name="Lawrence Berkeley National Laboratory"/>
            <person name="Harder C.B."/>
            <person name="Miyauchi S."/>
            <person name="Viragh M."/>
            <person name="Kuo A."/>
            <person name="Thoen E."/>
            <person name="Andreopoulos B."/>
            <person name="Lu D."/>
            <person name="Skrede I."/>
            <person name="Drula E."/>
            <person name="Henrissat B."/>
            <person name="Morin E."/>
            <person name="Kohler A."/>
            <person name="Barry K."/>
            <person name="LaButti K."/>
            <person name="Morin E."/>
            <person name="Salamov A."/>
            <person name="Lipzen A."/>
            <person name="Mereny Z."/>
            <person name="Hegedus B."/>
            <person name="Baldrian P."/>
            <person name="Stursova M."/>
            <person name="Weitz H."/>
            <person name="Taylor A."/>
            <person name="Grigoriev I.V."/>
            <person name="Nagy L.G."/>
            <person name="Martin F."/>
            <person name="Kauserud H."/>
        </authorList>
    </citation>
    <scope>NUCLEOTIDE SEQUENCE</scope>
    <source>
        <strain evidence="2">9144</strain>
    </source>
</reference>
<evidence type="ECO:0000313" key="3">
    <source>
        <dbReference type="Proteomes" id="UP001219525"/>
    </source>
</evidence>
<accession>A0AAD6YI93</accession>